<evidence type="ECO:0000256" key="5">
    <source>
        <dbReference type="ARBA" id="ARBA00022825"/>
    </source>
</evidence>
<evidence type="ECO:0000256" key="7">
    <source>
        <dbReference type="ARBA" id="ARBA00023145"/>
    </source>
</evidence>
<dbReference type="FunFam" id="2.40.10.10:FF:000078">
    <property type="entry name" value="Serine protease H137"/>
    <property type="match status" value="1"/>
</dbReference>
<name>A0A8J5QMY3_9HYME</name>
<keyword evidence="2" id="KW-0479">Metal-binding</keyword>
<keyword evidence="6" id="KW-0106">Calcium</keyword>
<proteinExistence type="inferred from homology"/>
<evidence type="ECO:0000256" key="11">
    <source>
        <dbReference type="RuleBase" id="RU363034"/>
    </source>
</evidence>
<dbReference type="EMBL" id="JAAOIC020000048">
    <property type="protein sequence ID" value="KAG8036365.1"/>
    <property type="molecule type" value="Genomic_DNA"/>
</dbReference>
<dbReference type="GO" id="GO:0006508">
    <property type="term" value="P:proteolysis"/>
    <property type="evidence" value="ECO:0007669"/>
    <property type="project" value="UniProtKB-KW"/>
</dbReference>
<dbReference type="Proteomes" id="UP000729913">
    <property type="component" value="Unassembled WGS sequence"/>
</dbReference>
<dbReference type="OrthoDB" id="8250810at2759"/>
<evidence type="ECO:0000256" key="2">
    <source>
        <dbReference type="ARBA" id="ARBA00022723"/>
    </source>
</evidence>
<dbReference type="FunFam" id="2.40.10.10:FF:000028">
    <property type="entry name" value="Serine protease easter"/>
    <property type="match status" value="1"/>
</dbReference>
<evidence type="ECO:0000256" key="8">
    <source>
        <dbReference type="ARBA" id="ARBA00023157"/>
    </source>
</evidence>
<evidence type="ECO:0000256" key="9">
    <source>
        <dbReference type="ARBA" id="ARBA00023180"/>
    </source>
</evidence>
<dbReference type="PANTHER" id="PTHR24256">
    <property type="entry name" value="TRYPTASE-RELATED"/>
    <property type="match status" value="1"/>
</dbReference>
<evidence type="ECO:0000256" key="1">
    <source>
        <dbReference type="ARBA" id="ARBA00022670"/>
    </source>
</evidence>
<keyword evidence="7" id="KW-0865">Zymogen</keyword>
<dbReference type="PROSITE" id="PS00135">
    <property type="entry name" value="TRYPSIN_SER"/>
    <property type="match status" value="1"/>
</dbReference>
<feature type="signal peptide" evidence="12">
    <location>
        <begin position="1"/>
        <end position="17"/>
    </location>
</feature>
<dbReference type="PROSITE" id="PS50240">
    <property type="entry name" value="TRYPSIN_DOM"/>
    <property type="match status" value="1"/>
</dbReference>
<dbReference type="PROSITE" id="PS51888">
    <property type="entry name" value="CLIP"/>
    <property type="match status" value="1"/>
</dbReference>
<dbReference type="CDD" id="cd00190">
    <property type="entry name" value="Tryp_SPc"/>
    <property type="match status" value="1"/>
</dbReference>
<dbReference type="InterPro" id="IPR033116">
    <property type="entry name" value="TRYPSIN_SER"/>
</dbReference>
<dbReference type="InterPro" id="IPR001254">
    <property type="entry name" value="Trypsin_dom"/>
</dbReference>
<dbReference type="GO" id="GO:0004252">
    <property type="term" value="F:serine-type endopeptidase activity"/>
    <property type="evidence" value="ECO:0007669"/>
    <property type="project" value="InterPro"/>
</dbReference>
<feature type="chain" id="PRO_5035267338" description="CLIP domain-containing serine protease" evidence="12">
    <location>
        <begin position="18"/>
        <end position="376"/>
    </location>
</feature>
<reference evidence="15" key="1">
    <citation type="submission" date="2020-03" db="EMBL/GenBank/DDBJ databases">
        <authorList>
            <person name="Chebbi M.A."/>
            <person name="Drezen J.M."/>
        </authorList>
    </citation>
    <scope>NUCLEOTIDE SEQUENCE</scope>
    <source>
        <tissue evidence="15">Whole body</tissue>
    </source>
</reference>
<dbReference type="SMART" id="SM00680">
    <property type="entry name" value="CLIP"/>
    <property type="match status" value="1"/>
</dbReference>
<evidence type="ECO:0000313" key="15">
    <source>
        <dbReference type="EMBL" id="KAG8036365.1"/>
    </source>
</evidence>
<protein>
    <recommendedName>
        <fullName evidence="17">CLIP domain-containing serine protease</fullName>
    </recommendedName>
</protein>
<comment type="similarity">
    <text evidence="10">Belongs to the peptidase S1 family. CLIP subfamily.</text>
</comment>
<keyword evidence="5 11" id="KW-0720">Serine protease</keyword>
<dbReference type="Pfam" id="PF12032">
    <property type="entry name" value="CLIP"/>
    <property type="match status" value="1"/>
</dbReference>
<dbReference type="InterPro" id="IPR022700">
    <property type="entry name" value="CLIP"/>
</dbReference>
<accession>A0A8J5QMY3</accession>
<evidence type="ECO:0000313" key="16">
    <source>
        <dbReference type="Proteomes" id="UP000729913"/>
    </source>
</evidence>
<organism evidence="15 16">
    <name type="scientific">Cotesia typhae</name>
    <dbReference type="NCBI Taxonomy" id="2053667"/>
    <lineage>
        <taxon>Eukaryota</taxon>
        <taxon>Metazoa</taxon>
        <taxon>Ecdysozoa</taxon>
        <taxon>Arthropoda</taxon>
        <taxon>Hexapoda</taxon>
        <taxon>Insecta</taxon>
        <taxon>Pterygota</taxon>
        <taxon>Neoptera</taxon>
        <taxon>Endopterygota</taxon>
        <taxon>Hymenoptera</taxon>
        <taxon>Apocrita</taxon>
        <taxon>Ichneumonoidea</taxon>
        <taxon>Braconidae</taxon>
        <taxon>Microgastrinae</taxon>
        <taxon>Cotesia</taxon>
    </lineage>
</organism>
<dbReference type="GO" id="GO:0046872">
    <property type="term" value="F:metal ion binding"/>
    <property type="evidence" value="ECO:0007669"/>
    <property type="project" value="UniProtKB-KW"/>
</dbReference>
<dbReference type="AlphaFoldDB" id="A0A8J5QMY3"/>
<dbReference type="SMART" id="SM00020">
    <property type="entry name" value="Tryp_SPc"/>
    <property type="match status" value="1"/>
</dbReference>
<evidence type="ECO:0000256" key="12">
    <source>
        <dbReference type="SAM" id="SignalP"/>
    </source>
</evidence>
<evidence type="ECO:0000256" key="10">
    <source>
        <dbReference type="ARBA" id="ARBA00024195"/>
    </source>
</evidence>
<evidence type="ECO:0000256" key="3">
    <source>
        <dbReference type="ARBA" id="ARBA00022729"/>
    </source>
</evidence>
<dbReference type="InterPro" id="IPR018114">
    <property type="entry name" value="TRYPSIN_HIS"/>
</dbReference>
<dbReference type="PROSITE" id="PS51257">
    <property type="entry name" value="PROKAR_LIPOPROTEIN"/>
    <property type="match status" value="1"/>
</dbReference>
<keyword evidence="9" id="KW-0325">Glycoprotein</keyword>
<gene>
    <name evidence="15" type="ORF">G9C98_003687</name>
</gene>
<evidence type="ECO:0008006" key="17">
    <source>
        <dbReference type="Google" id="ProtNLM"/>
    </source>
</evidence>
<dbReference type="GO" id="GO:0051604">
    <property type="term" value="P:protein maturation"/>
    <property type="evidence" value="ECO:0007669"/>
    <property type="project" value="UniProtKB-ARBA"/>
</dbReference>
<keyword evidence="1 11" id="KW-0645">Protease</keyword>
<dbReference type="InterPro" id="IPR051487">
    <property type="entry name" value="Ser/Thr_Proteases_Immune/Dev"/>
</dbReference>
<evidence type="ECO:0000259" key="13">
    <source>
        <dbReference type="PROSITE" id="PS50240"/>
    </source>
</evidence>
<feature type="domain" description="Clip" evidence="14">
    <location>
        <begin position="20"/>
        <end position="74"/>
    </location>
</feature>
<evidence type="ECO:0000259" key="14">
    <source>
        <dbReference type="PROSITE" id="PS51888"/>
    </source>
</evidence>
<comment type="caution">
    <text evidence="15">The sequence shown here is derived from an EMBL/GenBank/DDBJ whole genome shotgun (WGS) entry which is preliminary data.</text>
</comment>
<keyword evidence="4 11" id="KW-0378">Hydrolase</keyword>
<dbReference type="Pfam" id="PF00089">
    <property type="entry name" value="Trypsin"/>
    <property type="match status" value="1"/>
</dbReference>
<keyword evidence="8" id="KW-1015">Disulfide bond</keyword>
<sequence>MKFLLILLSYFLVIVYTQDKCMTPSGSISSCIIVTECPSLLSILKGPRPIPNEALELIRLSQCGFEGMWPKVCCEQPVQLSTTLEPELSTIPNPPDVVNHSNVRLLNHTICGPITEPKIFGGNKTGVLDYPWMALIAYNIDGRKEFRCGGTIINKRYILTAAHCITNLPSTLTLLGVRVGDHDLSTERDCDKDEDGLEIVCADQYQDFLIESTKFHPGYVPSKLQNDIGLIRLASDIDFEPINVKPICLPIGTAQRLGQKTVTITGWGATEFGTHSLELLMVNLSPVPNDECAKAYEGKSVIWYNQICAGGKNGKDSCTGDSGGPLQSPGRYYNDVRYVQYGVVSFGPRNCGIDGFPGVYTFLPYYMDWILDIMQD</sequence>
<evidence type="ECO:0000256" key="6">
    <source>
        <dbReference type="ARBA" id="ARBA00022837"/>
    </source>
</evidence>
<evidence type="ECO:0000256" key="4">
    <source>
        <dbReference type="ARBA" id="ARBA00022801"/>
    </source>
</evidence>
<keyword evidence="3 12" id="KW-0732">Signal</keyword>
<keyword evidence="16" id="KW-1185">Reference proteome</keyword>
<reference evidence="15" key="2">
    <citation type="submission" date="2021-04" db="EMBL/GenBank/DDBJ databases">
        <title>Genome-wide patterns of bracovirus chromosomal integration into multiple host tissues during parasitism.</title>
        <authorList>
            <person name="Chebbi M.A.C."/>
        </authorList>
    </citation>
    <scope>NUCLEOTIDE SEQUENCE</scope>
    <source>
        <tissue evidence="15">Whole body</tissue>
    </source>
</reference>
<dbReference type="PROSITE" id="PS00134">
    <property type="entry name" value="TRYPSIN_HIS"/>
    <property type="match status" value="1"/>
</dbReference>
<feature type="domain" description="Peptidase S1" evidence="13">
    <location>
        <begin position="119"/>
        <end position="375"/>
    </location>
</feature>